<dbReference type="AlphaFoldDB" id="A0A554X7R5"/>
<dbReference type="EMBL" id="VJON01000042">
    <property type="protein sequence ID" value="TSE31882.1"/>
    <property type="molecule type" value="Genomic_DNA"/>
</dbReference>
<keyword evidence="2" id="KW-1185">Reference proteome</keyword>
<organism evidence="1 2">
    <name type="scientific">Tepidimonas charontis</name>
    <dbReference type="NCBI Taxonomy" id="2267262"/>
    <lineage>
        <taxon>Bacteria</taxon>
        <taxon>Pseudomonadati</taxon>
        <taxon>Pseudomonadota</taxon>
        <taxon>Betaproteobacteria</taxon>
        <taxon>Burkholderiales</taxon>
        <taxon>Tepidimonas</taxon>
    </lineage>
</organism>
<accession>A0A554X7R5</accession>
<name>A0A554X7R5_9BURK</name>
<sequence length="67" mass="7388">MSAEIVRHTRNNLSLSVSIGDGRLQIYPLFASCSGEPDYIILKTAFEKNLCCLNEIPGRALVGCLQF</sequence>
<evidence type="ECO:0000313" key="1">
    <source>
        <dbReference type="EMBL" id="TSE31882.1"/>
    </source>
</evidence>
<comment type="caution">
    <text evidence="1">The sequence shown here is derived from an EMBL/GenBank/DDBJ whole genome shotgun (WGS) entry which is preliminary data.</text>
</comment>
<protein>
    <submittedName>
        <fullName evidence="1">Uncharacterized protein</fullName>
    </submittedName>
</protein>
<reference evidence="1 2" key="1">
    <citation type="submission" date="2019-07" db="EMBL/GenBank/DDBJ databases">
        <title>Tepidimonas charontis SPSP-6 draft genome.</title>
        <authorList>
            <person name="Da Costa M.S."/>
            <person name="Froufe H.J.C."/>
            <person name="Egas C."/>
            <person name="Albuquerque L."/>
        </authorList>
    </citation>
    <scope>NUCLEOTIDE SEQUENCE [LARGE SCALE GENOMIC DNA]</scope>
    <source>
        <strain evidence="1 2">SPSP-6</strain>
    </source>
</reference>
<evidence type="ECO:0000313" key="2">
    <source>
        <dbReference type="Proteomes" id="UP000318294"/>
    </source>
</evidence>
<proteinExistence type="predicted"/>
<dbReference type="Proteomes" id="UP000318294">
    <property type="component" value="Unassembled WGS sequence"/>
</dbReference>
<gene>
    <name evidence="1" type="ORF">Tchar_02227</name>
</gene>